<keyword evidence="6 10" id="KW-0328">Glycosyltransferase</keyword>
<dbReference type="KEGG" id="afj:AFERRID_07880"/>
<proteinExistence type="inferred from homology"/>
<dbReference type="InterPro" id="IPR054169">
    <property type="entry name" value="GlgB_N"/>
</dbReference>
<dbReference type="Pfam" id="PF02922">
    <property type="entry name" value="CBM_48"/>
    <property type="match status" value="1"/>
</dbReference>
<dbReference type="GO" id="GO:0005829">
    <property type="term" value="C:cytosol"/>
    <property type="evidence" value="ECO:0007669"/>
    <property type="project" value="TreeGrafter"/>
</dbReference>
<protein>
    <recommendedName>
        <fullName evidence="10">1,4-alpha-glucan branching enzyme GlgB</fullName>
        <ecNumber evidence="10">2.4.1.18</ecNumber>
    </recommendedName>
    <alternativeName>
        <fullName evidence="10">1,4-alpha-D-glucan:1,4-alpha-D-glucan 6-glucosyl-transferase</fullName>
    </alternativeName>
    <alternativeName>
        <fullName evidence="10">Alpha-(1-&gt;4)-glucan branching enzyme</fullName>
    </alternativeName>
    <alternativeName>
        <fullName evidence="10">Glycogen branching enzyme</fullName>
        <shortName evidence="10">BE</shortName>
    </alternativeName>
</protein>
<dbReference type="NCBIfam" id="NF003811">
    <property type="entry name" value="PRK05402.1"/>
    <property type="match status" value="1"/>
</dbReference>
<evidence type="ECO:0000256" key="3">
    <source>
        <dbReference type="ARBA" id="ARBA00004964"/>
    </source>
</evidence>
<comment type="catalytic activity">
    <reaction evidence="1 10">
        <text>Transfers a segment of a (1-&gt;4)-alpha-D-glucan chain to a primary hydroxy group in a similar glucan chain.</text>
        <dbReference type="EC" id="2.4.1.18"/>
    </reaction>
</comment>
<dbReference type="InterPro" id="IPR013783">
    <property type="entry name" value="Ig-like_fold"/>
</dbReference>
<dbReference type="InterPro" id="IPR014756">
    <property type="entry name" value="Ig_E-set"/>
</dbReference>
<dbReference type="NCBIfam" id="NF008967">
    <property type="entry name" value="PRK12313.1"/>
    <property type="match status" value="1"/>
</dbReference>
<dbReference type="InterPro" id="IPR017853">
    <property type="entry name" value="GH"/>
</dbReference>
<dbReference type="SUPFAM" id="SSF81296">
    <property type="entry name" value="E set domains"/>
    <property type="match status" value="2"/>
</dbReference>
<dbReference type="Gene3D" id="2.60.40.1180">
    <property type="entry name" value="Golgi alpha-mannosidase II"/>
    <property type="match status" value="1"/>
</dbReference>
<dbReference type="InterPro" id="IPR006048">
    <property type="entry name" value="A-amylase/branching_C"/>
</dbReference>
<dbReference type="FunFam" id="2.60.40.10:FF:000169">
    <property type="entry name" value="1,4-alpha-glucan branching enzyme GlgB"/>
    <property type="match status" value="1"/>
</dbReference>
<sequence>MLRSVGMTMKQEWFHLGWRVKEGAVAAMQKHGSTVSGPSGDSEDGLAIREARHHDPFAWLGQHMVGGRTVQRVFLPGAHGVEIQTPAGWVVMEQSHPAGIFTRQGEVIPVPYRLRWEDRHGFHERHDPYVFGPVLGDVEVYLFSEGRLYEAYRHLGAHRRHHEGVDGVLFAVWAPNAGRVSVVGDFNDWDGRAHPMRARGQSGIWELFIPDLAIGEIYKFEIRHRDSGAVFVKTDPYAHAFELRPSTAARVVENDHVWADQDWVAARAGQDWQHAPMNIYEVHLGSWQRDAAGHFLSYAALAESLVPYCKDMGYTHIELMPVMEHPLDESWGYQVSGYFAPTSRFGTPDGFRAFVDQFHQAGIGVLLDWVPGHFPRDDWGLARFDGTPLYEHADPREGEHSDWGTYIFNFGRNEVRGFLLANACYWADSFHIDGLRVDAVASLLYRDYSRQEGEWIPNRYGGRENLEAIDFLREMNVILNERHPGILTIAEESTAWPMVSRPTYVGGLGFSMKWNMGWMNDTLAYLEQDPVYRRFHQNDLTFSQLYAYSENFVLPLSHDEVVHGKRSLLDKMPGDAWQRFANLRLLFSYQFAHPGKKLNFMGNEFGQGREWDCGRALDWDLLHWDWHQGTQRLSRDLAHLYRAVPALHAQDFQGEGFSWVDCHDADQSVLSFLRWDRDGGFVLAVFNFTPVPRRNYRLGVPAAGRYREIFNSDAGAYHGSNVGNLPQQAQDQSWMGLPHSLELVLPPLAAIYLQLAGAG</sequence>
<dbReference type="InterPro" id="IPR006407">
    <property type="entry name" value="GlgB"/>
</dbReference>
<dbReference type="GO" id="GO:0043169">
    <property type="term" value="F:cation binding"/>
    <property type="evidence" value="ECO:0007669"/>
    <property type="project" value="InterPro"/>
</dbReference>
<feature type="active site" description="Proton donor" evidence="10 11">
    <location>
        <position position="491"/>
    </location>
</feature>
<dbReference type="CDD" id="cd02855">
    <property type="entry name" value="E_set_GBE_prok_N"/>
    <property type="match status" value="1"/>
</dbReference>
<comment type="similarity">
    <text evidence="4 10">Belongs to the glycosyl hydrolase 13 family. GlgB subfamily.</text>
</comment>
<dbReference type="InterPro" id="IPR037439">
    <property type="entry name" value="Branching_enzy"/>
</dbReference>
<dbReference type="NCBIfam" id="TIGR01515">
    <property type="entry name" value="branching_enzym"/>
    <property type="match status" value="1"/>
</dbReference>
<evidence type="ECO:0000256" key="8">
    <source>
        <dbReference type="ARBA" id="ARBA00023056"/>
    </source>
</evidence>
<dbReference type="SUPFAM" id="SSF51445">
    <property type="entry name" value="(Trans)glycosidases"/>
    <property type="match status" value="1"/>
</dbReference>
<keyword evidence="7 10" id="KW-0808">Transferase</keyword>
<evidence type="ECO:0000256" key="4">
    <source>
        <dbReference type="ARBA" id="ARBA00009000"/>
    </source>
</evidence>
<accession>A0A2Z6IFZ2</accession>
<dbReference type="PANTHER" id="PTHR43651:SF3">
    <property type="entry name" value="1,4-ALPHA-GLUCAN-BRANCHING ENZYME"/>
    <property type="match status" value="1"/>
</dbReference>
<evidence type="ECO:0000256" key="2">
    <source>
        <dbReference type="ARBA" id="ARBA00002953"/>
    </source>
</evidence>
<dbReference type="Proteomes" id="UP000280188">
    <property type="component" value="Chromosome"/>
</dbReference>
<dbReference type="GO" id="GO:0003844">
    <property type="term" value="F:1,4-alpha-glucan branching enzyme activity"/>
    <property type="evidence" value="ECO:0007669"/>
    <property type="project" value="UniProtKB-UniRule"/>
</dbReference>
<dbReference type="SUPFAM" id="SSF51011">
    <property type="entry name" value="Glycosyl hydrolase domain"/>
    <property type="match status" value="1"/>
</dbReference>
<dbReference type="GO" id="GO:0005978">
    <property type="term" value="P:glycogen biosynthetic process"/>
    <property type="evidence" value="ECO:0007669"/>
    <property type="project" value="UniProtKB-UniRule"/>
</dbReference>
<dbReference type="InterPro" id="IPR013780">
    <property type="entry name" value="Glyco_hydro_b"/>
</dbReference>
<feature type="active site" description="Nucleophile" evidence="10 11">
    <location>
        <position position="438"/>
    </location>
</feature>
<dbReference type="Gene3D" id="3.20.20.80">
    <property type="entry name" value="Glycosidases"/>
    <property type="match status" value="1"/>
</dbReference>
<gene>
    <name evidence="10" type="primary">glgB</name>
    <name evidence="13" type="ORF">AFERRID_07880</name>
</gene>
<dbReference type="FunFam" id="3.20.20.80:FF:000003">
    <property type="entry name" value="1,4-alpha-glucan branching enzyme GlgB"/>
    <property type="match status" value="1"/>
</dbReference>
<dbReference type="PIRSF" id="PIRSF000463">
    <property type="entry name" value="GlgB"/>
    <property type="match status" value="1"/>
</dbReference>
<evidence type="ECO:0000256" key="1">
    <source>
        <dbReference type="ARBA" id="ARBA00000826"/>
    </source>
</evidence>
<reference evidence="13 14" key="1">
    <citation type="journal article" date="2018" name="Microbiol. Resour. Announc.">
        <title>Complete Genome Sequence of Acidithiobacillus ferridurans JCM 18981.</title>
        <authorList>
            <person name="Miyauchi T."/>
            <person name="Kouzuma A."/>
            <person name="Abe T."/>
            <person name="Watanabe K."/>
        </authorList>
    </citation>
    <scope>NUCLEOTIDE SEQUENCE [LARGE SCALE GENOMIC DNA]</scope>
    <source>
        <strain evidence="14">ATCC 33020 / DSM 29468 / JCM 18981 / 11Fe</strain>
    </source>
</reference>
<organism evidence="13 14">
    <name type="scientific">Acidithiobacillus ferridurans</name>
    <dbReference type="NCBI Taxonomy" id="1232575"/>
    <lineage>
        <taxon>Bacteria</taxon>
        <taxon>Pseudomonadati</taxon>
        <taxon>Pseudomonadota</taxon>
        <taxon>Acidithiobacillia</taxon>
        <taxon>Acidithiobacillales</taxon>
        <taxon>Acidithiobacillaceae</taxon>
        <taxon>Acidithiobacillus</taxon>
    </lineage>
</organism>
<comment type="subunit">
    <text evidence="10">Monomer.</text>
</comment>
<dbReference type="CDD" id="cd11322">
    <property type="entry name" value="AmyAc_Glg_BE"/>
    <property type="match status" value="1"/>
</dbReference>
<dbReference type="Gene3D" id="2.60.40.10">
    <property type="entry name" value="Immunoglobulins"/>
    <property type="match status" value="1"/>
</dbReference>
<feature type="domain" description="Glycosyl hydrolase family 13 catalytic" evidence="12">
    <location>
        <begin position="281"/>
        <end position="639"/>
    </location>
</feature>
<dbReference type="Pfam" id="PF00128">
    <property type="entry name" value="Alpha-amylase"/>
    <property type="match status" value="1"/>
</dbReference>
<dbReference type="PANTHER" id="PTHR43651">
    <property type="entry name" value="1,4-ALPHA-GLUCAN-BRANCHING ENZYME"/>
    <property type="match status" value="1"/>
</dbReference>
<dbReference type="EMBL" id="AP018795">
    <property type="protein sequence ID" value="BBF64570.1"/>
    <property type="molecule type" value="Genomic_DNA"/>
</dbReference>
<keyword evidence="8 10" id="KW-0320">Glycogen biosynthesis</keyword>
<evidence type="ECO:0000256" key="7">
    <source>
        <dbReference type="ARBA" id="ARBA00022679"/>
    </source>
</evidence>
<dbReference type="Pfam" id="PF02806">
    <property type="entry name" value="Alpha-amylase_C"/>
    <property type="match status" value="1"/>
</dbReference>
<keyword evidence="5 10" id="KW-0321">Glycogen metabolism</keyword>
<dbReference type="SMART" id="SM00642">
    <property type="entry name" value="Aamy"/>
    <property type="match status" value="1"/>
</dbReference>
<dbReference type="AlphaFoldDB" id="A0A2Z6IFZ2"/>
<evidence type="ECO:0000256" key="11">
    <source>
        <dbReference type="PIRSR" id="PIRSR000463-1"/>
    </source>
</evidence>
<dbReference type="InterPro" id="IPR006047">
    <property type="entry name" value="GH13_cat_dom"/>
</dbReference>
<dbReference type="GO" id="GO:0004553">
    <property type="term" value="F:hydrolase activity, hydrolyzing O-glycosyl compounds"/>
    <property type="evidence" value="ECO:0007669"/>
    <property type="project" value="InterPro"/>
</dbReference>
<dbReference type="Pfam" id="PF22019">
    <property type="entry name" value="GlgB_N"/>
    <property type="match status" value="1"/>
</dbReference>
<evidence type="ECO:0000256" key="10">
    <source>
        <dbReference type="HAMAP-Rule" id="MF_00685"/>
    </source>
</evidence>
<dbReference type="InterPro" id="IPR044143">
    <property type="entry name" value="GlgB_N_E_set_prok"/>
</dbReference>
<name>A0A2Z6IFZ2_ACIFI</name>
<comment type="pathway">
    <text evidence="3 10">Glycan biosynthesis; glycogen biosynthesis.</text>
</comment>
<evidence type="ECO:0000313" key="13">
    <source>
        <dbReference type="EMBL" id="BBF64570.1"/>
    </source>
</evidence>
<evidence type="ECO:0000313" key="14">
    <source>
        <dbReference type="Proteomes" id="UP000280188"/>
    </source>
</evidence>
<dbReference type="FunFam" id="2.60.40.1180:FF:000002">
    <property type="entry name" value="1,4-alpha-glucan branching enzyme GlgB"/>
    <property type="match status" value="1"/>
</dbReference>
<dbReference type="EC" id="2.4.1.18" evidence="10"/>
<dbReference type="UniPathway" id="UPA00164"/>
<evidence type="ECO:0000259" key="12">
    <source>
        <dbReference type="SMART" id="SM00642"/>
    </source>
</evidence>
<evidence type="ECO:0000256" key="6">
    <source>
        <dbReference type="ARBA" id="ARBA00022676"/>
    </source>
</evidence>
<keyword evidence="14" id="KW-1185">Reference proteome</keyword>
<dbReference type="InterPro" id="IPR004193">
    <property type="entry name" value="Glyco_hydro_13_N"/>
</dbReference>
<comment type="function">
    <text evidence="2 10">Catalyzes the formation of the alpha-1,6-glucosidic linkages in glycogen by scission of a 1,4-alpha-linked oligosaccharide from growing alpha-1,4-glucan chains and the subsequent attachment of the oligosaccharide to the alpha-1,6 position.</text>
</comment>
<keyword evidence="9 10" id="KW-0119">Carbohydrate metabolism</keyword>
<dbReference type="HAMAP" id="MF_00685">
    <property type="entry name" value="GlgB"/>
    <property type="match status" value="1"/>
</dbReference>
<evidence type="ECO:0000256" key="9">
    <source>
        <dbReference type="ARBA" id="ARBA00023277"/>
    </source>
</evidence>
<evidence type="ECO:0000256" key="5">
    <source>
        <dbReference type="ARBA" id="ARBA00022600"/>
    </source>
</evidence>